<evidence type="ECO:0000313" key="10">
    <source>
        <dbReference type="EMBL" id="GAI63956.1"/>
    </source>
</evidence>
<keyword evidence="7" id="KW-0418">Kinase</keyword>
<name>X1RAD1_9ZZZZ</name>
<accession>X1RAD1</accession>
<dbReference type="PANTHER" id="PTHR42724">
    <property type="entry name" value="TETRAACYLDISACCHARIDE 4'-KINASE"/>
    <property type="match status" value="1"/>
</dbReference>
<keyword evidence="5" id="KW-0808">Transferase</keyword>
<dbReference type="GO" id="GO:0009245">
    <property type="term" value="P:lipid A biosynthetic process"/>
    <property type="evidence" value="ECO:0007669"/>
    <property type="project" value="UniProtKB-KW"/>
</dbReference>
<dbReference type="GO" id="GO:0005886">
    <property type="term" value="C:plasma membrane"/>
    <property type="evidence" value="ECO:0007669"/>
    <property type="project" value="TreeGrafter"/>
</dbReference>
<dbReference type="UniPathway" id="UPA00359">
    <property type="reaction ID" value="UER00482"/>
</dbReference>
<dbReference type="InterPro" id="IPR003758">
    <property type="entry name" value="LpxK"/>
</dbReference>
<feature type="non-terminal residue" evidence="10">
    <location>
        <position position="1"/>
    </location>
</feature>
<keyword evidence="6" id="KW-0547">Nucleotide-binding</keyword>
<dbReference type="Pfam" id="PF02606">
    <property type="entry name" value="LpxK"/>
    <property type="match status" value="1"/>
</dbReference>
<keyword evidence="4" id="KW-0441">Lipid A biosynthesis</keyword>
<dbReference type="GO" id="GO:0009029">
    <property type="term" value="F:lipid-A 4'-kinase activity"/>
    <property type="evidence" value="ECO:0007669"/>
    <property type="project" value="UniProtKB-EC"/>
</dbReference>
<evidence type="ECO:0000256" key="7">
    <source>
        <dbReference type="ARBA" id="ARBA00022777"/>
    </source>
</evidence>
<comment type="caution">
    <text evidence="10">The sequence shown here is derived from an EMBL/GenBank/DDBJ whole genome shotgun (WGS) entry which is preliminary data.</text>
</comment>
<evidence type="ECO:0000256" key="1">
    <source>
        <dbReference type="ARBA" id="ARBA00004870"/>
    </source>
</evidence>
<keyword evidence="8" id="KW-0067">ATP-binding</keyword>
<proteinExistence type="predicted"/>
<protein>
    <recommendedName>
        <fullName evidence="2">tetraacyldisaccharide 4'-kinase</fullName>
        <ecNumber evidence="2">2.7.1.130</ecNumber>
    </recommendedName>
</protein>
<sequence>FGYGKMLPAGLLREPVASLKRADAIVITRCDQITETELSQIEKKLEAINPNVIIARSIHAPTSVKYPEPPV</sequence>
<comment type="pathway">
    <text evidence="1">Glycolipid biosynthesis; lipid IV(A) biosynthesis; lipid IV(A) from (3R)-3-hydroxytetradecanoyl-[acyl-carrier-protein] and UDP-N-acetyl-alpha-D-glucosamine: step 6/6.</text>
</comment>
<evidence type="ECO:0000256" key="9">
    <source>
        <dbReference type="ARBA" id="ARBA00023098"/>
    </source>
</evidence>
<evidence type="ECO:0000256" key="4">
    <source>
        <dbReference type="ARBA" id="ARBA00022556"/>
    </source>
</evidence>
<keyword evidence="9" id="KW-0443">Lipid metabolism</keyword>
<evidence type="ECO:0000256" key="2">
    <source>
        <dbReference type="ARBA" id="ARBA00012071"/>
    </source>
</evidence>
<dbReference type="EC" id="2.7.1.130" evidence="2"/>
<dbReference type="GO" id="GO:0005524">
    <property type="term" value="F:ATP binding"/>
    <property type="evidence" value="ECO:0007669"/>
    <property type="project" value="UniProtKB-KW"/>
</dbReference>
<evidence type="ECO:0000256" key="6">
    <source>
        <dbReference type="ARBA" id="ARBA00022741"/>
    </source>
</evidence>
<evidence type="ECO:0000256" key="8">
    <source>
        <dbReference type="ARBA" id="ARBA00022840"/>
    </source>
</evidence>
<reference evidence="10" key="1">
    <citation type="journal article" date="2014" name="Front. Microbiol.">
        <title>High frequency of phylogenetically diverse reductive dehalogenase-homologous genes in deep subseafloor sedimentary metagenomes.</title>
        <authorList>
            <person name="Kawai M."/>
            <person name="Futagami T."/>
            <person name="Toyoda A."/>
            <person name="Takaki Y."/>
            <person name="Nishi S."/>
            <person name="Hori S."/>
            <person name="Arai W."/>
            <person name="Tsubouchi T."/>
            <person name="Morono Y."/>
            <person name="Uchiyama I."/>
            <person name="Ito T."/>
            <person name="Fujiyama A."/>
            <person name="Inagaki F."/>
            <person name="Takami H."/>
        </authorList>
    </citation>
    <scope>NUCLEOTIDE SEQUENCE</scope>
    <source>
        <strain evidence="10">Expedition CK06-06</strain>
    </source>
</reference>
<feature type="non-terminal residue" evidence="10">
    <location>
        <position position="71"/>
    </location>
</feature>
<dbReference type="EMBL" id="BARV01044864">
    <property type="protein sequence ID" value="GAI63956.1"/>
    <property type="molecule type" value="Genomic_DNA"/>
</dbReference>
<organism evidence="10">
    <name type="scientific">marine sediment metagenome</name>
    <dbReference type="NCBI Taxonomy" id="412755"/>
    <lineage>
        <taxon>unclassified sequences</taxon>
        <taxon>metagenomes</taxon>
        <taxon>ecological metagenomes</taxon>
    </lineage>
</organism>
<evidence type="ECO:0000256" key="3">
    <source>
        <dbReference type="ARBA" id="ARBA00022516"/>
    </source>
</evidence>
<keyword evidence="3" id="KW-0444">Lipid biosynthesis</keyword>
<dbReference type="PANTHER" id="PTHR42724:SF1">
    <property type="entry name" value="TETRAACYLDISACCHARIDE 4'-KINASE, MITOCHONDRIAL-RELATED"/>
    <property type="match status" value="1"/>
</dbReference>
<gene>
    <name evidence="10" type="ORF">S06H3_66109</name>
</gene>
<dbReference type="AlphaFoldDB" id="X1RAD1"/>
<dbReference type="GO" id="GO:0009244">
    <property type="term" value="P:lipopolysaccharide core region biosynthetic process"/>
    <property type="evidence" value="ECO:0007669"/>
    <property type="project" value="TreeGrafter"/>
</dbReference>
<evidence type="ECO:0000256" key="5">
    <source>
        <dbReference type="ARBA" id="ARBA00022679"/>
    </source>
</evidence>